<accession>A0AA39ZKF9</accession>
<keyword evidence="1" id="KW-0732">Signal</keyword>
<evidence type="ECO:0000313" key="4">
    <source>
        <dbReference type="Proteomes" id="UP001174997"/>
    </source>
</evidence>
<keyword evidence="4" id="KW-1185">Reference proteome</keyword>
<evidence type="ECO:0000256" key="1">
    <source>
        <dbReference type="SAM" id="SignalP"/>
    </source>
</evidence>
<dbReference type="AlphaFoldDB" id="A0AA39ZKF9"/>
<reference evidence="3" key="1">
    <citation type="submission" date="2023-06" db="EMBL/GenBank/DDBJ databases">
        <title>Genome-scale phylogeny and comparative genomics of the fungal order Sordariales.</title>
        <authorList>
            <consortium name="Lawrence Berkeley National Laboratory"/>
            <person name="Hensen N."/>
            <person name="Bonometti L."/>
            <person name="Westerberg I."/>
            <person name="Brannstrom I.O."/>
            <person name="Guillou S."/>
            <person name="Cros-Aarteil S."/>
            <person name="Calhoun S."/>
            <person name="Haridas S."/>
            <person name="Kuo A."/>
            <person name="Mondo S."/>
            <person name="Pangilinan J."/>
            <person name="Riley R."/>
            <person name="Labutti K."/>
            <person name="Andreopoulos B."/>
            <person name="Lipzen A."/>
            <person name="Chen C."/>
            <person name="Yanf M."/>
            <person name="Daum C."/>
            <person name="Ng V."/>
            <person name="Clum A."/>
            <person name="Steindorff A."/>
            <person name="Ohm R."/>
            <person name="Martin F."/>
            <person name="Silar P."/>
            <person name="Natvig D."/>
            <person name="Lalanne C."/>
            <person name="Gautier V."/>
            <person name="Ament-Velasquez S.L."/>
            <person name="Kruys A."/>
            <person name="Hutchinson M.I."/>
            <person name="Powell A.J."/>
            <person name="Barry K."/>
            <person name="Miller A.N."/>
            <person name="Grigoriev I.V."/>
            <person name="Debuchy R."/>
            <person name="Gladieux P."/>
            <person name="Thoren M.H."/>
            <person name="Johannesson H."/>
        </authorList>
    </citation>
    <scope>NUCLEOTIDE SEQUENCE</scope>
    <source>
        <strain evidence="3">CBS 307.81</strain>
    </source>
</reference>
<name>A0AA39ZKF9_9PEZI</name>
<feature type="chain" id="PRO_5041335957" description="DUF8021 domain-containing protein" evidence="1">
    <location>
        <begin position="17"/>
        <end position="275"/>
    </location>
</feature>
<sequence>MLTLLIASLVLGATTALSLPRQAEPIEEEGCTRALLTRLTESYLSAQTIGDPSILSPSPEVSYTEDFRPISIRDSVLNTPFRIAHNRSLLDTTQCATYTEIIVTDPANPRVIGTQIRLDATGENIVKIETLVTKEGDWAFNASLTYQYAARETANNWWFTIPEADRDTRETIQAAADAYLDLFNDPTVVVPWGTPCNRLEGSWYTGNGSATDSCNVGVPSGVPITQRRYVIDETVGTVDAFVLFATRPDSHEFRIEKGKLRLVHTLTVMRNGTFF</sequence>
<feature type="signal peptide" evidence="1">
    <location>
        <begin position="1"/>
        <end position="16"/>
    </location>
</feature>
<proteinExistence type="predicted"/>
<evidence type="ECO:0000259" key="2">
    <source>
        <dbReference type="Pfam" id="PF26061"/>
    </source>
</evidence>
<dbReference type="EMBL" id="JAULSY010000013">
    <property type="protein sequence ID" value="KAK0672432.1"/>
    <property type="molecule type" value="Genomic_DNA"/>
</dbReference>
<protein>
    <recommendedName>
        <fullName evidence="2">DUF8021 domain-containing protein</fullName>
    </recommendedName>
</protein>
<comment type="caution">
    <text evidence="3">The sequence shown here is derived from an EMBL/GenBank/DDBJ whole genome shotgun (WGS) entry which is preliminary data.</text>
</comment>
<feature type="domain" description="DUF8021" evidence="2">
    <location>
        <begin position="166"/>
        <end position="267"/>
    </location>
</feature>
<dbReference type="Proteomes" id="UP001174997">
    <property type="component" value="Unassembled WGS sequence"/>
</dbReference>
<dbReference type="InterPro" id="IPR058334">
    <property type="entry name" value="DUF8021"/>
</dbReference>
<evidence type="ECO:0000313" key="3">
    <source>
        <dbReference type="EMBL" id="KAK0672432.1"/>
    </source>
</evidence>
<gene>
    <name evidence="3" type="ORF">QBC41DRAFT_381257</name>
</gene>
<dbReference type="Pfam" id="PF26061">
    <property type="entry name" value="DUF8021"/>
    <property type="match status" value="1"/>
</dbReference>
<organism evidence="3 4">
    <name type="scientific">Cercophora samala</name>
    <dbReference type="NCBI Taxonomy" id="330535"/>
    <lineage>
        <taxon>Eukaryota</taxon>
        <taxon>Fungi</taxon>
        <taxon>Dikarya</taxon>
        <taxon>Ascomycota</taxon>
        <taxon>Pezizomycotina</taxon>
        <taxon>Sordariomycetes</taxon>
        <taxon>Sordariomycetidae</taxon>
        <taxon>Sordariales</taxon>
        <taxon>Lasiosphaeriaceae</taxon>
        <taxon>Cercophora</taxon>
    </lineage>
</organism>